<dbReference type="PRINTS" id="PR00499">
    <property type="entry name" value="P67PHOX"/>
</dbReference>
<dbReference type="SMART" id="SM00326">
    <property type="entry name" value="SH3"/>
    <property type="match status" value="1"/>
</dbReference>
<evidence type="ECO:0000256" key="2">
    <source>
        <dbReference type="PROSITE-ProRule" id="PRU00192"/>
    </source>
</evidence>
<name>A0A6G1G3J4_9PEZI</name>
<feature type="region of interest" description="Disordered" evidence="3">
    <location>
        <begin position="273"/>
        <end position="371"/>
    </location>
</feature>
<dbReference type="GO" id="GO:0031097">
    <property type="term" value="C:medial cortex"/>
    <property type="evidence" value="ECO:0007669"/>
    <property type="project" value="TreeGrafter"/>
</dbReference>
<dbReference type="InterPro" id="IPR036028">
    <property type="entry name" value="SH3-like_dom_sf"/>
</dbReference>
<feature type="domain" description="SH3" evidence="4">
    <location>
        <begin position="434"/>
        <end position="491"/>
    </location>
</feature>
<dbReference type="Pfam" id="PF03114">
    <property type="entry name" value="BAR"/>
    <property type="match status" value="1"/>
</dbReference>
<evidence type="ECO:0000256" key="3">
    <source>
        <dbReference type="SAM" id="MobiDB-lite"/>
    </source>
</evidence>
<dbReference type="InterPro" id="IPR027267">
    <property type="entry name" value="AH/BAR_dom_sf"/>
</dbReference>
<dbReference type="InterPro" id="IPR001452">
    <property type="entry name" value="SH3_domain"/>
</dbReference>
<evidence type="ECO:0000313" key="6">
    <source>
        <dbReference type="EMBL" id="KAF1812486.1"/>
    </source>
</evidence>
<dbReference type="InterPro" id="IPR004148">
    <property type="entry name" value="BAR_dom"/>
</dbReference>
<reference evidence="6 8" key="1">
    <citation type="submission" date="2020-01" db="EMBL/GenBank/DDBJ databases">
        <authorList>
            <consortium name="DOE Joint Genome Institute"/>
            <person name="Haridas S."/>
            <person name="Albert R."/>
            <person name="Binder M."/>
            <person name="Bloem J."/>
            <person name="Labutti K."/>
            <person name="Salamov A."/>
            <person name="Andreopoulos B."/>
            <person name="Baker S.E."/>
            <person name="Barry K."/>
            <person name="Bills G."/>
            <person name="Bluhm B.H."/>
            <person name="Cannon C."/>
            <person name="Castanera R."/>
            <person name="Culley D.E."/>
            <person name="Daum C."/>
            <person name="Ezra D."/>
            <person name="Gonzalez J.B."/>
            <person name="Henrissat B."/>
            <person name="Kuo A."/>
            <person name="Liang C."/>
            <person name="Lipzen A."/>
            <person name="Lutzoni F."/>
            <person name="Magnuson J."/>
            <person name="Mondo S."/>
            <person name="Nolan M."/>
            <person name="Ohm R."/>
            <person name="Pangilinan J."/>
            <person name="Park H.-J."/>
            <person name="Ramirez L."/>
            <person name="Alfaro M."/>
            <person name="Sun H."/>
            <person name="Tritt A."/>
            <person name="Yoshinaga Y."/>
            <person name="Zwiers L.-H."/>
            <person name="Turgeon B.G."/>
            <person name="Goodwin S.B."/>
            <person name="Spatafora J.W."/>
            <person name="Crous P.W."/>
            <person name="Grigoriev I.V."/>
        </authorList>
    </citation>
    <scope>NUCLEOTIDE SEQUENCE</scope>
    <source>
        <strain evidence="6 8">CBS 781.70</strain>
    </source>
</reference>
<dbReference type="GO" id="GO:1990528">
    <property type="term" value="C:Rvs161p-Rvs167p complex"/>
    <property type="evidence" value="ECO:0007669"/>
    <property type="project" value="TreeGrafter"/>
</dbReference>
<proteinExistence type="predicted"/>
<dbReference type="GeneID" id="54415899"/>
<dbReference type="GO" id="GO:0051666">
    <property type="term" value="P:actin cortical patch localization"/>
    <property type="evidence" value="ECO:0007669"/>
    <property type="project" value="InterPro"/>
</dbReference>
<evidence type="ECO:0000313" key="7">
    <source>
        <dbReference type="Proteomes" id="UP000504638"/>
    </source>
</evidence>
<keyword evidence="7" id="KW-1185">Reference proteome</keyword>
<reference evidence="8" key="2">
    <citation type="submission" date="2020-04" db="EMBL/GenBank/DDBJ databases">
        <authorList>
            <consortium name="NCBI Genome Project"/>
        </authorList>
    </citation>
    <scope>NUCLEOTIDE SEQUENCE</scope>
    <source>
        <strain evidence="8">CBS 781.70</strain>
    </source>
</reference>
<dbReference type="OrthoDB" id="10255128at2759"/>
<dbReference type="EMBL" id="ML975157">
    <property type="protein sequence ID" value="KAF1812486.1"/>
    <property type="molecule type" value="Genomic_DNA"/>
</dbReference>
<dbReference type="FunFam" id="2.30.30.40:FF:000100">
    <property type="entry name" value="SH3 domain-containing YSC84-like protein 1"/>
    <property type="match status" value="1"/>
</dbReference>
<organism evidence="6">
    <name type="scientific">Eremomyces bilateralis CBS 781.70</name>
    <dbReference type="NCBI Taxonomy" id="1392243"/>
    <lineage>
        <taxon>Eukaryota</taxon>
        <taxon>Fungi</taxon>
        <taxon>Dikarya</taxon>
        <taxon>Ascomycota</taxon>
        <taxon>Pezizomycotina</taxon>
        <taxon>Dothideomycetes</taxon>
        <taxon>Dothideomycetes incertae sedis</taxon>
        <taxon>Eremomycetales</taxon>
        <taxon>Eremomycetaceae</taxon>
        <taxon>Eremomyces</taxon>
    </lineage>
</organism>
<evidence type="ECO:0000259" key="5">
    <source>
        <dbReference type="PROSITE" id="PS51021"/>
    </source>
</evidence>
<feature type="domain" description="BAR" evidence="5">
    <location>
        <begin position="6"/>
        <end position="241"/>
    </location>
</feature>
<dbReference type="GO" id="GO:0008289">
    <property type="term" value="F:lipid binding"/>
    <property type="evidence" value="ECO:0007669"/>
    <property type="project" value="TreeGrafter"/>
</dbReference>
<dbReference type="AlphaFoldDB" id="A0A6G1G3J4"/>
<feature type="compositionally biased region" description="Polar residues" evidence="3">
    <location>
        <begin position="315"/>
        <end position="325"/>
    </location>
</feature>
<feature type="compositionally biased region" description="Low complexity" evidence="3">
    <location>
        <begin position="357"/>
        <end position="367"/>
    </location>
</feature>
<dbReference type="PANTHER" id="PTHR47174:SF2">
    <property type="entry name" value="SH3 DOMAIN SIGNALLING PROTEIN (AFU_ORTHOLOGUE AFUA_5G07670)"/>
    <property type="match status" value="1"/>
</dbReference>
<dbReference type="Gene3D" id="2.30.30.40">
    <property type="entry name" value="SH3 Domains"/>
    <property type="match status" value="1"/>
</dbReference>
<dbReference type="GO" id="GO:0030479">
    <property type="term" value="C:actin cortical patch"/>
    <property type="evidence" value="ECO:0007669"/>
    <property type="project" value="TreeGrafter"/>
</dbReference>
<dbReference type="SUPFAM" id="SSF103657">
    <property type="entry name" value="BAR/IMD domain-like"/>
    <property type="match status" value="1"/>
</dbReference>
<dbReference type="Gene3D" id="1.20.1270.60">
    <property type="entry name" value="Arfaptin homology (AH) domain/BAR domain"/>
    <property type="match status" value="1"/>
</dbReference>
<feature type="compositionally biased region" description="Polar residues" evidence="3">
    <location>
        <begin position="337"/>
        <end position="356"/>
    </location>
</feature>
<protein>
    <submittedName>
        <fullName evidence="6 8">SH3 domain signaling protein</fullName>
    </submittedName>
</protein>
<dbReference type="PRINTS" id="PR00452">
    <property type="entry name" value="SH3DOMAIN"/>
</dbReference>
<reference evidence="8" key="3">
    <citation type="submission" date="2025-04" db="UniProtKB">
        <authorList>
            <consortium name="RefSeq"/>
        </authorList>
    </citation>
    <scope>IDENTIFICATION</scope>
    <source>
        <strain evidence="8">CBS 781.70</strain>
    </source>
</reference>
<evidence type="ECO:0000313" key="8">
    <source>
        <dbReference type="RefSeq" id="XP_033534117.1"/>
    </source>
</evidence>
<dbReference type="PANTHER" id="PTHR47174">
    <property type="entry name" value="BRIDGING INTEGRATOR 3"/>
    <property type="match status" value="1"/>
</dbReference>
<dbReference type="PROSITE" id="PS50002">
    <property type="entry name" value="SH3"/>
    <property type="match status" value="1"/>
</dbReference>
<dbReference type="RefSeq" id="XP_033534117.1">
    <property type="nucleotide sequence ID" value="XM_033675329.1"/>
</dbReference>
<dbReference type="Proteomes" id="UP000504638">
    <property type="component" value="Unplaced"/>
</dbReference>
<dbReference type="Pfam" id="PF14604">
    <property type="entry name" value="SH3_9"/>
    <property type="match status" value="1"/>
</dbReference>
<dbReference type="PROSITE" id="PS51021">
    <property type="entry name" value="BAR"/>
    <property type="match status" value="1"/>
</dbReference>
<accession>A0A6G1G3J4</accession>
<dbReference type="SUPFAM" id="SSF50044">
    <property type="entry name" value="SH3-domain"/>
    <property type="match status" value="1"/>
</dbReference>
<evidence type="ECO:0000256" key="1">
    <source>
        <dbReference type="ARBA" id="ARBA00022443"/>
    </source>
</evidence>
<keyword evidence="1 2" id="KW-0728">SH3 domain</keyword>
<dbReference type="InterPro" id="IPR046982">
    <property type="entry name" value="BIN3/RVS161-like"/>
</dbReference>
<dbReference type="CDD" id="cd07599">
    <property type="entry name" value="BAR_Rvs167p"/>
    <property type="match status" value="1"/>
</dbReference>
<sequence length="491" mass="54345">MQRMQRKVGAFMPRTAGDAQVNILIHEFEEADRMLTTLIDASKAWRDAWSDILMRQSAILAELEAIYKPIAAPDCSGQTHIPAETLEEQMGRTSTLKETYAELRQEMVEELQMVETRIVNPARETKESIKFMKKVIKNRDNKKLDYERYNSRCESLRSKTKRSDRENVSLQKNEVDLERASADYEVADDRLKSSLPGVVHGAFSMLPHLLNAQILVQNALLGHLYTSLHNFCQDYGFESPPPEVEVILRAFHSAFTPICREIESNLMMIAHGKSVQTGKSRSHENERGKGGFNIRNGFSRKPSDQPAQPSPPLSKVSSYGSQSAPSEPGPKPKIPSLSRQASSNLLSPTTSHQSHASTGTSPSTPSTLEQLGSYGNYYGRVPSAAPINRIPSASSVGYFPPTTPGATTSAAAAIAAAKKKPPPPPPKKKPNLQQPADYVVALYDFDGDGNEDLSFREGDRIRVLKRTKSNIDWWEGELGGVRGSFPANYCK</sequence>
<evidence type="ECO:0000259" key="4">
    <source>
        <dbReference type="PROSITE" id="PS50002"/>
    </source>
</evidence>
<dbReference type="GO" id="GO:0097320">
    <property type="term" value="P:plasma membrane tubulation"/>
    <property type="evidence" value="ECO:0007669"/>
    <property type="project" value="TreeGrafter"/>
</dbReference>
<dbReference type="GO" id="GO:0006897">
    <property type="term" value="P:endocytosis"/>
    <property type="evidence" value="ECO:0007669"/>
    <property type="project" value="InterPro"/>
</dbReference>
<gene>
    <name evidence="6 8" type="ORF">P152DRAFT_341122</name>
</gene>
<dbReference type="GO" id="GO:0043332">
    <property type="term" value="C:mating projection tip"/>
    <property type="evidence" value="ECO:0007669"/>
    <property type="project" value="TreeGrafter"/>
</dbReference>